<dbReference type="Gramene" id="TVT99862">
    <property type="protein sequence ID" value="TVT99862"/>
    <property type="gene ID" value="EJB05_54749"/>
</dbReference>
<reference evidence="2 3" key="1">
    <citation type="journal article" date="2019" name="Sci. Rep.">
        <title>A high-quality genome of Eragrostis curvula grass provides insights into Poaceae evolution and supports new strategies to enhance forage quality.</title>
        <authorList>
            <person name="Carballo J."/>
            <person name="Santos B.A.C.M."/>
            <person name="Zappacosta D."/>
            <person name="Garbus I."/>
            <person name="Selva J.P."/>
            <person name="Gallo C.A."/>
            <person name="Diaz A."/>
            <person name="Albertini E."/>
            <person name="Caccamo M."/>
            <person name="Echenique V."/>
        </authorList>
    </citation>
    <scope>NUCLEOTIDE SEQUENCE [LARGE SCALE GENOMIC DNA]</scope>
    <source>
        <strain evidence="3">cv. Victoria</strain>
        <tissue evidence="2">Leaf</tissue>
    </source>
</reference>
<organism evidence="2 3">
    <name type="scientific">Eragrostis curvula</name>
    <name type="common">weeping love grass</name>
    <dbReference type="NCBI Taxonomy" id="38414"/>
    <lineage>
        <taxon>Eukaryota</taxon>
        <taxon>Viridiplantae</taxon>
        <taxon>Streptophyta</taxon>
        <taxon>Embryophyta</taxon>
        <taxon>Tracheophyta</taxon>
        <taxon>Spermatophyta</taxon>
        <taxon>Magnoliopsida</taxon>
        <taxon>Liliopsida</taxon>
        <taxon>Poales</taxon>
        <taxon>Poaceae</taxon>
        <taxon>PACMAD clade</taxon>
        <taxon>Chloridoideae</taxon>
        <taxon>Eragrostideae</taxon>
        <taxon>Eragrostidinae</taxon>
        <taxon>Eragrostis</taxon>
    </lineage>
</organism>
<feature type="non-terminal residue" evidence="2">
    <location>
        <position position="1"/>
    </location>
</feature>
<dbReference type="EMBL" id="RWGY01000670">
    <property type="protein sequence ID" value="TVT99862.1"/>
    <property type="molecule type" value="Genomic_DNA"/>
</dbReference>
<evidence type="ECO:0000256" key="1">
    <source>
        <dbReference type="SAM" id="MobiDB-lite"/>
    </source>
</evidence>
<proteinExistence type="predicted"/>
<comment type="caution">
    <text evidence="2">The sequence shown here is derived from an EMBL/GenBank/DDBJ whole genome shotgun (WGS) entry which is preliminary data.</text>
</comment>
<sequence>MKSIDLRVIDTADGSVIRTVKGVKLMRTRLGLVFVDQGVHGGRVIDHATGRVVTVSGSGFPTDADFLTCSRSWTDLSYLLAPFDACRGGRAHCAGCFSWSSAGKVNPAAVFQSKAMGRERRMRESYTWAHLGQGLLGEGNRGRRMKELGSRMERSSRRPVAELPAAGAEAVLRSSRRPGAEPVLWNSRRPGAEVAAAGAEQRPADSARETPALAYVRAARTGSEQEIAGKTRPTRDEAVSSRDDGVPVSRPRWGDLCKINTLNNLMPNSI</sequence>
<evidence type="ECO:0000313" key="2">
    <source>
        <dbReference type="EMBL" id="TVT99862.1"/>
    </source>
</evidence>
<gene>
    <name evidence="2" type="ORF">EJB05_54749</name>
</gene>
<evidence type="ECO:0000313" key="3">
    <source>
        <dbReference type="Proteomes" id="UP000324897"/>
    </source>
</evidence>
<dbReference type="Proteomes" id="UP000324897">
    <property type="component" value="Unassembled WGS sequence"/>
</dbReference>
<feature type="compositionally biased region" description="Basic and acidic residues" evidence="1">
    <location>
        <begin position="227"/>
        <end position="245"/>
    </location>
</feature>
<feature type="region of interest" description="Disordered" evidence="1">
    <location>
        <begin position="220"/>
        <end position="247"/>
    </location>
</feature>
<keyword evidence="3" id="KW-1185">Reference proteome</keyword>
<name>A0A5J9SLQ1_9POAL</name>
<dbReference type="AlphaFoldDB" id="A0A5J9SLQ1"/>
<accession>A0A5J9SLQ1</accession>
<protein>
    <submittedName>
        <fullName evidence="2">Uncharacterized protein</fullName>
    </submittedName>
</protein>